<sequence length="483" mass="52949">MRGGASSQPPIGQCIESLGSGNEMVRIFSHYLHRQTLLHVLFDLGLILFAVVAVVLSQGDSASSVIPFVASHGLSLAGCMFVINSASGLYQHVHNRSITESCARALLGLMFGLPLAYAIFSLLPLATGHRELVTMAAMAAVAAVMVHRVYAAHSGAQSRLRTRILIFGSGAVARTVGQTLKEADPHAQIVGYLAGPNEENPEVPLAEMIDSRGSLTETARSLGVDEIVVALSERRGGSMPLRQLLDCKLYGIRVVDIATHFEKTLAQIKISHVNAGWLIFGDGFNQGSIRTAIKRVFDIVFSAAIFIVSLPIMVVAAIMIKMESAGPVFYRQERVGLNGKTFKVIKFRSMRTDAEKDGKPRWATVNDDRITRVGRFIRKVRIDELPQLLNVLVGDMSLVGPRPERQYFVDDLVSKIPYFAVRHSVKPGVTGWAQVRCEYGSTVEESIEKLQYDLYYVKNNSLFLDMLIMFETVAVVLTGKGAR</sequence>
<keyword evidence="4 7" id="KW-0812">Transmembrane</keyword>
<dbReference type="NCBIfam" id="TIGR03013">
    <property type="entry name" value="EpsB_2"/>
    <property type="match status" value="1"/>
</dbReference>
<evidence type="ECO:0000313" key="10">
    <source>
        <dbReference type="Proteomes" id="UP001209701"/>
    </source>
</evidence>
<evidence type="ECO:0000256" key="5">
    <source>
        <dbReference type="ARBA" id="ARBA00022989"/>
    </source>
</evidence>
<evidence type="ECO:0000256" key="4">
    <source>
        <dbReference type="ARBA" id="ARBA00022692"/>
    </source>
</evidence>
<feature type="transmembrane region" description="Helical" evidence="7">
    <location>
        <begin position="105"/>
        <end position="126"/>
    </location>
</feature>
<evidence type="ECO:0000259" key="8">
    <source>
        <dbReference type="Pfam" id="PF02397"/>
    </source>
</evidence>
<evidence type="ECO:0000313" key="9">
    <source>
        <dbReference type="EMBL" id="MCV2368711.1"/>
    </source>
</evidence>
<keyword evidence="10" id="KW-1185">Reference proteome</keyword>
<evidence type="ECO:0000256" key="3">
    <source>
        <dbReference type="ARBA" id="ARBA00022679"/>
    </source>
</evidence>
<comment type="similarity">
    <text evidence="2">Belongs to the bacterial sugar transferase family.</text>
</comment>
<protein>
    <submittedName>
        <fullName evidence="9">TIGR03013 family PEP-CTERM/XrtA system glycosyltransferase</fullName>
    </submittedName>
</protein>
<feature type="domain" description="Bacterial sugar transferase" evidence="8">
    <location>
        <begin position="294"/>
        <end position="477"/>
    </location>
</feature>
<keyword evidence="6 7" id="KW-0472">Membrane</keyword>
<dbReference type="EMBL" id="JAJIRN010000005">
    <property type="protein sequence ID" value="MCV2368711.1"/>
    <property type="molecule type" value="Genomic_DNA"/>
</dbReference>
<dbReference type="Proteomes" id="UP001209701">
    <property type="component" value="Unassembled WGS sequence"/>
</dbReference>
<feature type="transmembrane region" description="Helical" evidence="7">
    <location>
        <begin position="62"/>
        <end position="84"/>
    </location>
</feature>
<feature type="transmembrane region" description="Helical" evidence="7">
    <location>
        <begin position="132"/>
        <end position="151"/>
    </location>
</feature>
<feature type="transmembrane region" description="Helical" evidence="7">
    <location>
        <begin position="296"/>
        <end position="320"/>
    </location>
</feature>
<comment type="subcellular location">
    <subcellularLocation>
        <location evidence="1">Membrane</location>
        <topology evidence="1">Multi-pass membrane protein</topology>
    </subcellularLocation>
</comment>
<name>A0ABT2YF79_9BURK</name>
<accession>A0ABT2YF79</accession>
<evidence type="ECO:0000256" key="7">
    <source>
        <dbReference type="SAM" id="Phobius"/>
    </source>
</evidence>
<dbReference type="InterPro" id="IPR003362">
    <property type="entry name" value="Bact_transf"/>
</dbReference>
<dbReference type="PANTHER" id="PTHR30576:SF0">
    <property type="entry name" value="UNDECAPRENYL-PHOSPHATE N-ACETYLGALACTOSAMINYL 1-PHOSPHATE TRANSFERASE-RELATED"/>
    <property type="match status" value="1"/>
</dbReference>
<dbReference type="PANTHER" id="PTHR30576">
    <property type="entry name" value="COLANIC BIOSYNTHESIS UDP-GLUCOSE LIPID CARRIER TRANSFERASE"/>
    <property type="match status" value="1"/>
</dbReference>
<dbReference type="Pfam" id="PF02397">
    <property type="entry name" value="Bac_transf"/>
    <property type="match status" value="1"/>
</dbReference>
<evidence type="ECO:0000256" key="2">
    <source>
        <dbReference type="ARBA" id="ARBA00006464"/>
    </source>
</evidence>
<dbReference type="InterPro" id="IPR017464">
    <property type="entry name" value="Sugar_tfrase_EpsB_2"/>
</dbReference>
<evidence type="ECO:0000256" key="6">
    <source>
        <dbReference type="ARBA" id="ARBA00023136"/>
    </source>
</evidence>
<dbReference type="RefSeq" id="WP_263571312.1">
    <property type="nucleotide sequence ID" value="NZ_JAJIRN010000005.1"/>
</dbReference>
<comment type="caution">
    <text evidence="9">The sequence shown here is derived from an EMBL/GenBank/DDBJ whole genome shotgun (WGS) entry which is preliminary data.</text>
</comment>
<reference evidence="9 10" key="1">
    <citation type="submission" date="2021-11" db="EMBL/GenBank/DDBJ databases">
        <authorList>
            <person name="Liang Q."/>
            <person name="Mou H."/>
            <person name="Liu Z."/>
        </authorList>
    </citation>
    <scope>NUCLEOTIDE SEQUENCE [LARGE SCALE GENOMIC DNA]</scope>
    <source>
        <strain evidence="9 10">CHU3</strain>
    </source>
</reference>
<keyword evidence="3" id="KW-0808">Transferase</keyword>
<dbReference type="InterPro" id="IPR017475">
    <property type="entry name" value="EPS_sugar_tfrase"/>
</dbReference>
<proteinExistence type="inferred from homology"/>
<gene>
    <name evidence="9" type="ORF">LNV07_11500</name>
</gene>
<dbReference type="NCBIfam" id="TIGR03025">
    <property type="entry name" value="EPS_sugtrans"/>
    <property type="match status" value="1"/>
</dbReference>
<evidence type="ECO:0000256" key="1">
    <source>
        <dbReference type="ARBA" id="ARBA00004141"/>
    </source>
</evidence>
<keyword evidence="5 7" id="KW-1133">Transmembrane helix</keyword>
<organism evidence="9 10">
    <name type="scientific">Roseateles oligotrophus</name>
    <dbReference type="NCBI Taxonomy" id="1769250"/>
    <lineage>
        <taxon>Bacteria</taxon>
        <taxon>Pseudomonadati</taxon>
        <taxon>Pseudomonadota</taxon>
        <taxon>Betaproteobacteria</taxon>
        <taxon>Burkholderiales</taxon>
        <taxon>Sphaerotilaceae</taxon>
        <taxon>Roseateles</taxon>
    </lineage>
</organism>
<feature type="transmembrane region" description="Helical" evidence="7">
    <location>
        <begin position="36"/>
        <end position="56"/>
    </location>
</feature>